<keyword evidence="1" id="KW-0732">Signal</keyword>
<feature type="chain" id="PRO_5045318074" description="Solute-binding protein family 3/N-terminal domain-containing protein" evidence="1">
    <location>
        <begin position="19"/>
        <end position="261"/>
    </location>
</feature>
<organism evidence="3 4">
    <name type="scientific">Vibrio marisflavi CECT 7928</name>
    <dbReference type="NCBI Taxonomy" id="634439"/>
    <lineage>
        <taxon>Bacteria</taxon>
        <taxon>Pseudomonadati</taxon>
        <taxon>Pseudomonadota</taxon>
        <taxon>Gammaproteobacteria</taxon>
        <taxon>Vibrionales</taxon>
        <taxon>Vibrionaceae</taxon>
        <taxon>Vibrio</taxon>
    </lineage>
</organism>
<reference evidence="3" key="1">
    <citation type="submission" date="2021-11" db="EMBL/GenBank/DDBJ databases">
        <authorList>
            <person name="Rodrigo-Torres L."/>
            <person name="Arahal R. D."/>
            <person name="Lucena T."/>
        </authorList>
    </citation>
    <scope>NUCLEOTIDE SEQUENCE</scope>
    <source>
        <strain evidence="3">CECT 7928</strain>
    </source>
</reference>
<keyword evidence="4" id="KW-1185">Reference proteome</keyword>
<dbReference type="SMART" id="SM00062">
    <property type="entry name" value="PBPb"/>
    <property type="match status" value="1"/>
</dbReference>
<evidence type="ECO:0000313" key="3">
    <source>
        <dbReference type="EMBL" id="CAH0542918.1"/>
    </source>
</evidence>
<dbReference type="InterPro" id="IPR001638">
    <property type="entry name" value="Solute-binding_3/MltF_N"/>
</dbReference>
<feature type="domain" description="Solute-binding protein family 3/N-terminal" evidence="2">
    <location>
        <begin position="22"/>
        <end position="259"/>
    </location>
</feature>
<name>A0ABN8EDJ0_9VIBR</name>
<dbReference type="EMBL" id="CAKLDM010000003">
    <property type="protein sequence ID" value="CAH0542918.1"/>
    <property type="molecule type" value="Genomic_DNA"/>
</dbReference>
<feature type="signal peptide" evidence="1">
    <location>
        <begin position="1"/>
        <end position="18"/>
    </location>
</feature>
<sequence length="261" mass="29911">MKKLIFLLILSYSSTAYTASVNDISWYTEEYPPWNYTENGELKGYYVDVLLELWKKVGIDKTKDDIKVIPWARGYHYLKTDPNTALFSMARTEEREKLGILWVGPLETNKRTAIFAKKAKNYKFDSIEQVNKEFSKGGIGSVNKIGSLNKGATGQIFLQIGGSPKALHRVNTVDQLFGMLESGRVSAITYNYANALYVMKKLKMKPSEYEVIYYMSPPKTGGYFGFNKDTDPALIETLQRALDELWQEGTIDKYYQEYNLK</sequence>
<dbReference type="PANTHER" id="PTHR38834">
    <property type="entry name" value="PERIPLASMIC SUBSTRATE BINDING PROTEIN FAMILY 3"/>
    <property type="match status" value="1"/>
</dbReference>
<evidence type="ECO:0000313" key="4">
    <source>
        <dbReference type="Proteomes" id="UP000838748"/>
    </source>
</evidence>
<dbReference type="SUPFAM" id="SSF53850">
    <property type="entry name" value="Periplasmic binding protein-like II"/>
    <property type="match status" value="1"/>
</dbReference>
<accession>A0ABN8EDJ0</accession>
<proteinExistence type="predicted"/>
<comment type="caution">
    <text evidence="3">The sequence shown here is derived from an EMBL/GenBank/DDBJ whole genome shotgun (WGS) entry which is preliminary data.</text>
</comment>
<dbReference type="RefSeq" id="WP_237363763.1">
    <property type="nucleotide sequence ID" value="NZ_CAKLDM010000003.1"/>
</dbReference>
<protein>
    <recommendedName>
        <fullName evidence="2">Solute-binding protein family 3/N-terminal domain-containing protein</fullName>
    </recommendedName>
</protein>
<evidence type="ECO:0000259" key="2">
    <source>
        <dbReference type="SMART" id="SM00062"/>
    </source>
</evidence>
<gene>
    <name evidence="3" type="ORF">VMF7928_04296</name>
</gene>
<dbReference type="PANTHER" id="PTHR38834:SF3">
    <property type="entry name" value="SOLUTE-BINDING PROTEIN FAMILY 3_N-TERMINAL DOMAIN-CONTAINING PROTEIN"/>
    <property type="match status" value="1"/>
</dbReference>
<evidence type="ECO:0000256" key="1">
    <source>
        <dbReference type="SAM" id="SignalP"/>
    </source>
</evidence>
<dbReference type="Pfam" id="PF00497">
    <property type="entry name" value="SBP_bac_3"/>
    <property type="match status" value="1"/>
</dbReference>
<dbReference type="Proteomes" id="UP000838748">
    <property type="component" value="Unassembled WGS sequence"/>
</dbReference>
<dbReference type="Gene3D" id="3.40.190.10">
    <property type="entry name" value="Periplasmic binding protein-like II"/>
    <property type="match status" value="2"/>
</dbReference>